<feature type="binding site" evidence="9">
    <location>
        <position position="361"/>
    </location>
    <ligand>
        <name>ATP</name>
        <dbReference type="ChEBI" id="CHEBI:30616"/>
    </ligand>
</feature>
<dbReference type="InterPro" id="IPR000182">
    <property type="entry name" value="GNAT_dom"/>
</dbReference>
<keyword evidence="4 9" id="KW-0819">tRNA processing</keyword>
<keyword evidence="8 9" id="KW-0012">Acyltransferase</keyword>
<dbReference type="Pfam" id="PF08351">
    <property type="entry name" value="TmcA_N"/>
    <property type="match status" value="1"/>
</dbReference>
<dbReference type="SUPFAM" id="SSF52540">
    <property type="entry name" value="P-loop containing nucleoside triphosphate hydrolases"/>
    <property type="match status" value="1"/>
</dbReference>
<comment type="caution">
    <text evidence="13">The sequence shown here is derived from an EMBL/GenBank/DDBJ whole genome shotgun (WGS) entry which is preliminary data.</text>
</comment>
<proteinExistence type="inferred from homology"/>
<reference evidence="13 14" key="1">
    <citation type="submission" date="2017-06" db="EMBL/GenBank/DDBJ databases">
        <title>Whole Genome Sequences of Colwellia marinimaniae MTCD1.</title>
        <authorList>
            <person name="Kusumoto H."/>
            <person name="Inoue M."/>
            <person name="Tanikawa K."/>
            <person name="Maeji H."/>
            <person name="Cameron J.H."/>
            <person name="Bartlett D.H."/>
        </authorList>
    </citation>
    <scope>NUCLEOTIDE SEQUENCE [LARGE SCALE GENOMIC DNA]</scope>
    <source>
        <strain evidence="13 14">MTCD1</strain>
    </source>
</reference>
<evidence type="ECO:0000256" key="7">
    <source>
        <dbReference type="ARBA" id="ARBA00022884"/>
    </source>
</evidence>
<evidence type="ECO:0000256" key="9">
    <source>
        <dbReference type="HAMAP-Rule" id="MF_01886"/>
    </source>
</evidence>
<feature type="domain" description="N-acetyltransferase" evidence="12">
    <location>
        <begin position="427"/>
        <end position="549"/>
    </location>
</feature>
<comment type="caution">
    <text evidence="9">Lacks conserved residue(s) required for the propagation of feature annotation.</text>
</comment>
<dbReference type="GO" id="GO:0016746">
    <property type="term" value="F:acyltransferase activity"/>
    <property type="evidence" value="ECO:0007669"/>
    <property type="project" value="UniProtKB-KW"/>
</dbReference>
<dbReference type="RefSeq" id="WP_057179919.1">
    <property type="nucleotide sequence ID" value="NZ_BDQM01000050.1"/>
</dbReference>
<evidence type="ECO:0000256" key="3">
    <source>
        <dbReference type="ARBA" id="ARBA00022679"/>
    </source>
</evidence>
<evidence type="ECO:0000259" key="11">
    <source>
        <dbReference type="Pfam" id="PF08351"/>
    </source>
</evidence>
<dbReference type="HAMAP" id="MF_01886">
    <property type="entry name" value="tRNA_acetyltr_TmcA"/>
    <property type="match status" value="1"/>
</dbReference>
<keyword evidence="5 9" id="KW-0547">Nucleotide-binding</keyword>
<dbReference type="InterPro" id="IPR024914">
    <property type="entry name" value="tRNA_acetyltr_TmcA"/>
</dbReference>
<feature type="binding site" evidence="9">
    <location>
        <position position="190"/>
    </location>
    <ligand>
        <name>ATP</name>
        <dbReference type="ChEBI" id="CHEBI:30616"/>
    </ligand>
</feature>
<name>A0ABQ0MZR2_9GAMM</name>
<dbReference type="InterPro" id="IPR016181">
    <property type="entry name" value="Acyl_CoA_acyltransferase"/>
</dbReference>
<dbReference type="InterPro" id="IPR038321">
    <property type="entry name" value="TmcA_C_sf"/>
</dbReference>
<protein>
    <recommendedName>
        <fullName evidence="9">tRNA(Met) cytidine acetyltransferase TmcA</fullName>
        <ecNumber evidence="9">2.3.1.193</ecNumber>
    </recommendedName>
</protein>
<evidence type="ECO:0000256" key="2">
    <source>
        <dbReference type="ARBA" id="ARBA00022555"/>
    </source>
</evidence>
<evidence type="ECO:0000256" key="4">
    <source>
        <dbReference type="ARBA" id="ARBA00022694"/>
    </source>
</evidence>
<feature type="domain" description="TmcA/NAT10 N-terminal" evidence="11">
    <location>
        <begin position="10"/>
        <end position="144"/>
    </location>
</feature>
<dbReference type="EMBL" id="BDQM01000050">
    <property type="protein sequence ID" value="GAW97845.1"/>
    <property type="molecule type" value="Genomic_DNA"/>
</dbReference>
<feature type="binding site" evidence="9">
    <location>
        <begin position="526"/>
        <end position="528"/>
    </location>
    <ligand>
        <name>acetyl-CoA</name>
        <dbReference type="ChEBI" id="CHEBI:57288"/>
    </ligand>
</feature>
<dbReference type="EC" id="2.3.1.193" evidence="9"/>
<keyword evidence="7 9" id="KW-0694">RNA-binding</keyword>
<dbReference type="Gene3D" id="3.40.50.300">
    <property type="entry name" value="P-loop containing nucleotide triphosphate hydrolases"/>
    <property type="match status" value="1"/>
</dbReference>
<dbReference type="Gene3D" id="1.20.120.890">
    <property type="entry name" value="tRNA(Met) cytidine acetyltransferase, tail domain"/>
    <property type="match status" value="1"/>
</dbReference>
<evidence type="ECO:0000256" key="5">
    <source>
        <dbReference type="ARBA" id="ARBA00022741"/>
    </source>
</evidence>
<evidence type="ECO:0000256" key="8">
    <source>
        <dbReference type="ARBA" id="ARBA00023315"/>
    </source>
</evidence>
<evidence type="ECO:0000313" key="13">
    <source>
        <dbReference type="EMBL" id="GAW97845.1"/>
    </source>
</evidence>
<dbReference type="Gene3D" id="3.40.50.11040">
    <property type="match status" value="1"/>
</dbReference>
<keyword evidence="2 9" id="KW-0820">tRNA-binding</keyword>
<comment type="subcellular location">
    <subcellularLocation>
        <location evidence="9">Cytoplasm</location>
    </subcellularLocation>
</comment>
<dbReference type="SUPFAM" id="SSF55729">
    <property type="entry name" value="Acyl-CoA N-acyltransferases (Nat)"/>
    <property type="match status" value="1"/>
</dbReference>
<keyword evidence="14" id="KW-1185">Reference proteome</keyword>
<evidence type="ECO:0000313" key="14">
    <source>
        <dbReference type="Proteomes" id="UP000197068"/>
    </source>
</evidence>
<gene>
    <name evidence="9 13" type="primary">tmcA</name>
    <name evidence="13" type="ORF">MTCD1_03493</name>
</gene>
<accession>A0ABQ0MZR2</accession>
<dbReference type="InterPro" id="IPR013562">
    <property type="entry name" value="TmcA/NAT10_N"/>
</dbReference>
<comment type="catalytic activity">
    <reaction evidence="9">
        <text>cytidine(34) in elongator tRNA(Met) + acetyl-CoA + ATP + H2O = N(4)-acetylcytidine(34) in elongator tRNA(Met) + ADP + phosphate + CoA + H(+)</text>
        <dbReference type="Rhea" id="RHEA:43788"/>
        <dbReference type="Rhea" id="RHEA-COMP:10693"/>
        <dbReference type="Rhea" id="RHEA-COMP:10694"/>
        <dbReference type="ChEBI" id="CHEBI:15377"/>
        <dbReference type="ChEBI" id="CHEBI:15378"/>
        <dbReference type="ChEBI" id="CHEBI:30616"/>
        <dbReference type="ChEBI" id="CHEBI:43474"/>
        <dbReference type="ChEBI" id="CHEBI:57287"/>
        <dbReference type="ChEBI" id="CHEBI:57288"/>
        <dbReference type="ChEBI" id="CHEBI:74900"/>
        <dbReference type="ChEBI" id="CHEBI:82748"/>
        <dbReference type="ChEBI" id="CHEBI:456216"/>
        <dbReference type="EC" id="2.3.1.193"/>
    </reaction>
</comment>
<comment type="function">
    <text evidence="9">Catalyzes the formation of N(4)-acetylcytidine (ac(4)C) at the wobble position of tRNA(Met), by using acetyl-CoA as an acetyl donor and ATP (or GTP).</text>
</comment>
<dbReference type="Pfam" id="PF13718">
    <property type="entry name" value="GNAT_acetyltr_2"/>
    <property type="match status" value="2"/>
</dbReference>
<dbReference type="CDD" id="cd04301">
    <property type="entry name" value="NAT_SF"/>
    <property type="match status" value="1"/>
</dbReference>
<keyword evidence="3 9" id="KW-0808">Transferase</keyword>
<evidence type="ECO:0000259" key="10">
    <source>
        <dbReference type="Pfam" id="PF05127"/>
    </source>
</evidence>
<feature type="domain" description="N-acetyltransferase" evidence="12">
    <location>
        <begin position="553"/>
        <end position="598"/>
    </location>
</feature>
<keyword evidence="6 9" id="KW-0067">ATP-binding</keyword>
<dbReference type="Proteomes" id="UP000197068">
    <property type="component" value="Unassembled WGS sequence"/>
</dbReference>
<dbReference type="Gene3D" id="3.40.630.30">
    <property type="match status" value="1"/>
</dbReference>
<dbReference type="PANTHER" id="PTHR10925">
    <property type="entry name" value="N-ACETYLTRANSFERASE 10"/>
    <property type="match status" value="1"/>
</dbReference>
<evidence type="ECO:0000256" key="6">
    <source>
        <dbReference type="ARBA" id="ARBA00022840"/>
    </source>
</evidence>
<dbReference type="InterPro" id="IPR007807">
    <property type="entry name" value="TcmA/NAT10_helicase"/>
</dbReference>
<organism evidence="13 14">
    <name type="scientific">Colwellia marinimaniae</name>
    <dbReference type="NCBI Taxonomy" id="1513592"/>
    <lineage>
        <taxon>Bacteria</taxon>
        <taxon>Pseudomonadati</taxon>
        <taxon>Pseudomonadota</taxon>
        <taxon>Gammaproteobacteria</taxon>
        <taxon>Alteromonadales</taxon>
        <taxon>Colwelliaceae</taxon>
        <taxon>Colwellia</taxon>
    </lineage>
</organism>
<dbReference type="InterPro" id="IPR027417">
    <property type="entry name" value="P-loop_NTPase"/>
</dbReference>
<sequence length="748" mass="83892">MPAQHFSPWIKDYAKQAALNNERRLVVLSGSESWALSLLLSLDTVSAVVSGNAKRELPSSAPHSTCLIYGDSRVLTANVKQKRYRDKLGSESDVIVFIDSQFTIDAFAALSGTLRAGGIFFLVLPSLAEKCQQSLFFKRFLSLIEAMPSHTIITEASAKLPPPSMTIHLHKPEYEPMQGKYPLGCITSEQYHAVQAIVKVVTGHRKRPLVLTADRGRGKSSALALACVQLLQTHEHHVFSIIITAPDIQALAVFFRQLSDSLPNAEQRGNTFTLGKARLDFIAVEQLLKQPVKVNLLLVDEAAAIPVYLLEQLLNSYHRMVFSSTVHGYEGAGRGFTLKFQQSLTRLCPQWLSLHINQPIRWRVNDPLEQLVFDSCLLNAELPILAAQVPINSDNNATENTDFLAATVFKVISAEQLITDEALLQQVFAVLVTAHYQTKPSDLKLLLDNPQVQLACLFSKNNKQVDVLAVALLMNEGTGYGVDDTDVKAIKNSQRRLRNHFLPQSLFSHCGFEQAFDYRYLRIMRIAVHPQIQQRGIGAYFLEKVQQLATHQGADFVGSSFGVNEQLLSFWFKAGFTMVRIGFTKDKASGEHSALVINGKNFRARQKQQQLKQDFYRSFDYLLLDEYKTLTSTLVYLLLTKNAKEFLTELTIADIESVHAYAQGQRLYSSCAYSLYLWCKHDLLTHDKHNSTDVIQHSLVLIARLIQKHDIDTVCHFYGLTGKKALNQHLKNYISLRLDTVNGGTKAS</sequence>
<dbReference type="Pfam" id="PF05127">
    <property type="entry name" value="NAT10_TcmA_helicase"/>
    <property type="match status" value="1"/>
</dbReference>
<comment type="similarity">
    <text evidence="9">Belongs to the TmcA family.</text>
</comment>
<evidence type="ECO:0000259" key="12">
    <source>
        <dbReference type="Pfam" id="PF13718"/>
    </source>
</evidence>
<dbReference type="PANTHER" id="PTHR10925:SF5">
    <property type="entry name" value="RNA CYTIDINE ACETYLTRANSFERASE"/>
    <property type="match status" value="1"/>
</dbReference>
<dbReference type="InterPro" id="IPR032672">
    <property type="entry name" value="TmcA/NAT10/Kre33"/>
</dbReference>
<keyword evidence="1 9" id="KW-0963">Cytoplasm</keyword>
<feature type="domain" description="TcmA/NAT10 helicase" evidence="10">
    <location>
        <begin position="210"/>
        <end position="379"/>
    </location>
</feature>
<evidence type="ECO:0000256" key="1">
    <source>
        <dbReference type="ARBA" id="ARBA00022490"/>
    </source>
</evidence>